<keyword evidence="1 3" id="KW-0963">Cytoplasm</keyword>
<dbReference type="EMBL" id="CP047045">
    <property type="protein sequence ID" value="QGZ97092.1"/>
    <property type="molecule type" value="Genomic_DNA"/>
</dbReference>
<dbReference type="CDD" id="cd01734">
    <property type="entry name" value="YlxS_C"/>
    <property type="match status" value="1"/>
</dbReference>
<evidence type="ECO:0000313" key="6">
    <source>
        <dbReference type="EMBL" id="QGZ97092.1"/>
    </source>
</evidence>
<evidence type="ECO:0000313" key="7">
    <source>
        <dbReference type="Proteomes" id="UP000431269"/>
    </source>
</evidence>
<proteinExistence type="inferred from homology"/>
<evidence type="ECO:0000259" key="4">
    <source>
        <dbReference type="Pfam" id="PF02576"/>
    </source>
</evidence>
<dbReference type="GO" id="GO:0006412">
    <property type="term" value="P:translation"/>
    <property type="evidence" value="ECO:0007669"/>
    <property type="project" value="TreeGrafter"/>
</dbReference>
<dbReference type="Gene3D" id="2.30.30.180">
    <property type="entry name" value="Ribosome maturation factor RimP, C-terminal domain"/>
    <property type="match status" value="1"/>
</dbReference>
<dbReference type="KEGG" id="tsv:DSM104635_03958"/>
<dbReference type="PANTHER" id="PTHR33867">
    <property type="entry name" value="RIBOSOME MATURATION FACTOR RIMP"/>
    <property type="match status" value="1"/>
</dbReference>
<comment type="function">
    <text evidence="3">Required for maturation of 30S ribosomal subunits.</text>
</comment>
<dbReference type="SUPFAM" id="SSF75420">
    <property type="entry name" value="YhbC-like, N-terminal domain"/>
    <property type="match status" value="1"/>
</dbReference>
<evidence type="ECO:0000256" key="3">
    <source>
        <dbReference type="HAMAP-Rule" id="MF_01077"/>
    </source>
</evidence>
<dbReference type="InterPro" id="IPR035956">
    <property type="entry name" value="RimP_N_sf"/>
</dbReference>
<feature type="domain" description="Ribosome maturation factor RimP C-terminal" evidence="5">
    <location>
        <begin position="85"/>
        <end position="149"/>
    </location>
</feature>
<dbReference type="PANTHER" id="PTHR33867:SF1">
    <property type="entry name" value="RIBOSOME MATURATION FACTOR RIMP"/>
    <property type="match status" value="1"/>
</dbReference>
<evidence type="ECO:0000256" key="1">
    <source>
        <dbReference type="ARBA" id="ARBA00022490"/>
    </source>
</evidence>
<dbReference type="SUPFAM" id="SSF74942">
    <property type="entry name" value="YhbC-like, C-terminal domain"/>
    <property type="match status" value="1"/>
</dbReference>
<comment type="subcellular location">
    <subcellularLocation>
        <location evidence="3">Cytoplasm</location>
    </subcellularLocation>
</comment>
<dbReference type="GO" id="GO:0000028">
    <property type="term" value="P:ribosomal small subunit assembly"/>
    <property type="evidence" value="ECO:0007669"/>
    <property type="project" value="TreeGrafter"/>
</dbReference>
<dbReference type="AlphaFoldDB" id="A0A6I6MZL7"/>
<dbReference type="InterPro" id="IPR028989">
    <property type="entry name" value="RimP_N"/>
</dbReference>
<organism evidence="6 7">
    <name type="scientific">Terricaulis silvestris</name>
    <dbReference type="NCBI Taxonomy" id="2686094"/>
    <lineage>
        <taxon>Bacteria</taxon>
        <taxon>Pseudomonadati</taxon>
        <taxon>Pseudomonadota</taxon>
        <taxon>Alphaproteobacteria</taxon>
        <taxon>Caulobacterales</taxon>
        <taxon>Caulobacteraceae</taxon>
        <taxon>Terricaulis</taxon>
    </lineage>
</organism>
<dbReference type="Proteomes" id="UP000431269">
    <property type="component" value="Chromosome"/>
</dbReference>
<sequence>MEERVIALIEPTASGLGFRVVRVRVSGNRRKRLQIMAERVSDGEMGIDDCSRLSRALSPVFDLEDPIPGGEYDLEISSPGIDRPLMRVEDFERFLGHDAKVETAAMQNGQRRFKGKIERIEGDVIVLTTDQGEAAVPFSALSDARLVLTDRLIEQDLKRARAAEVAEQENTDEGKTP</sequence>
<dbReference type="InterPro" id="IPR003728">
    <property type="entry name" value="Ribosome_maturation_RimP"/>
</dbReference>
<accession>A0A6I6MZL7</accession>
<comment type="similarity">
    <text evidence="3">Belongs to the RimP family.</text>
</comment>
<keyword evidence="7" id="KW-1185">Reference proteome</keyword>
<dbReference type="Pfam" id="PF17384">
    <property type="entry name" value="DUF150_C"/>
    <property type="match status" value="1"/>
</dbReference>
<evidence type="ECO:0000259" key="5">
    <source>
        <dbReference type="Pfam" id="PF17384"/>
    </source>
</evidence>
<protein>
    <recommendedName>
        <fullName evidence="3">Ribosome maturation factor RimP</fullName>
    </recommendedName>
</protein>
<dbReference type="InterPro" id="IPR028998">
    <property type="entry name" value="RimP_C"/>
</dbReference>
<gene>
    <name evidence="3 6" type="primary">rimP</name>
    <name evidence="6" type="ORF">DSM104635_03958</name>
</gene>
<name>A0A6I6MZL7_9CAUL</name>
<feature type="domain" description="Ribosome maturation factor RimP N-terminal" evidence="4">
    <location>
        <begin position="8"/>
        <end position="82"/>
    </location>
</feature>
<dbReference type="InterPro" id="IPR036847">
    <property type="entry name" value="RimP_C_sf"/>
</dbReference>
<evidence type="ECO:0000256" key="2">
    <source>
        <dbReference type="ARBA" id="ARBA00022517"/>
    </source>
</evidence>
<dbReference type="Gene3D" id="3.30.300.70">
    <property type="entry name" value="RimP-like superfamily, N-terminal"/>
    <property type="match status" value="1"/>
</dbReference>
<dbReference type="Pfam" id="PF02576">
    <property type="entry name" value="RimP_N"/>
    <property type="match status" value="1"/>
</dbReference>
<dbReference type="NCBIfam" id="NF000932">
    <property type="entry name" value="PRK00092.2-5"/>
    <property type="match status" value="1"/>
</dbReference>
<reference evidence="7" key="1">
    <citation type="submission" date="2019-12" db="EMBL/GenBank/DDBJ databases">
        <title>Complete genome of Terracaulis silvestris 0127_4.</title>
        <authorList>
            <person name="Vieira S."/>
            <person name="Riedel T."/>
            <person name="Sproer C."/>
            <person name="Pascual J."/>
            <person name="Boedeker C."/>
            <person name="Overmann J."/>
        </authorList>
    </citation>
    <scope>NUCLEOTIDE SEQUENCE [LARGE SCALE GENOMIC DNA]</scope>
    <source>
        <strain evidence="7">0127_4</strain>
    </source>
</reference>
<keyword evidence="2 3" id="KW-0690">Ribosome biogenesis</keyword>
<dbReference type="GO" id="GO:0005829">
    <property type="term" value="C:cytosol"/>
    <property type="evidence" value="ECO:0007669"/>
    <property type="project" value="TreeGrafter"/>
</dbReference>
<dbReference type="HAMAP" id="MF_01077">
    <property type="entry name" value="RimP"/>
    <property type="match status" value="1"/>
</dbReference>